<dbReference type="NCBIfam" id="TIGR00231">
    <property type="entry name" value="small_GTP"/>
    <property type="match status" value="1"/>
</dbReference>
<accession>C3Z6Q6</accession>
<gene>
    <name evidence="15" type="ORF">BRAFLDRAFT_69124</name>
</gene>
<evidence type="ECO:0000256" key="3">
    <source>
        <dbReference type="ARBA" id="ARBA00011984"/>
    </source>
</evidence>
<feature type="compositionally biased region" description="Low complexity" evidence="14">
    <location>
        <begin position="1"/>
        <end position="17"/>
    </location>
</feature>
<evidence type="ECO:0000256" key="8">
    <source>
        <dbReference type="ARBA" id="ARBA00022842"/>
    </source>
</evidence>
<keyword evidence="10" id="KW-0342">GTP-binding</keyword>
<dbReference type="GO" id="GO:0046872">
    <property type="term" value="F:metal ion binding"/>
    <property type="evidence" value="ECO:0007669"/>
    <property type="project" value="UniProtKB-KW"/>
</dbReference>
<dbReference type="AlphaFoldDB" id="C3Z6Q6"/>
<dbReference type="PROSITE" id="PS51420">
    <property type="entry name" value="RHO"/>
    <property type="match status" value="1"/>
</dbReference>
<dbReference type="SMART" id="SM00173">
    <property type="entry name" value="RAS"/>
    <property type="match status" value="1"/>
</dbReference>
<dbReference type="GO" id="GO:0003925">
    <property type="term" value="F:G protein activity"/>
    <property type="evidence" value="ECO:0007669"/>
    <property type="project" value="UniProtKB-EC"/>
</dbReference>
<dbReference type="PROSITE" id="PS51419">
    <property type="entry name" value="RAB"/>
    <property type="match status" value="1"/>
</dbReference>
<evidence type="ECO:0000256" key="10">
    <source>
        <dbReference type="ARBA" id="ARBA00023134"/>
    </source>
</evidence>
<dbReference type="InterPro" id="IPR001806">
    <property type="entry name" value="Small_GTPase"/>
</dbReference>
<dbReference type="SMART" id="SM00174">
    <property type="entry name" value="RHO"/>
    <property type="match status" value="1"/>
</dbReference>
<evidence type="ECO:0000256" key="1">
    <source>
        <dbReference type="ARBA" id="ARBA00001946"/>
    </source>
</evidence>
<evidence type="ECO:0000256" key="9">
    <source>
        <dbReference type="ARBA" id="ARBA00022927"/>
    </source>
</evidence>
<keyword evidence="11" id="KW-0449">Lipoprotein</keyword>
<feature type="region of interest" description="Disordered" evidence="14">
    <location>
        <begin position="1"/>
        <end position="38"/>
    </location>
</feature>
<proteinExistence type="inferred from homology"/>
<evidence type="ECO:0000313" key="15">
    <source>
        <dbReference type="EMBL" id="EEN51502.1"/>
    </source>
</evidence>
<dbReference type="EMBL" id="GG666590">
    <property type="protein sequence ID" value="EEN51502.1"/>
    <property type="molecule type" value="Genomic_DNA"/>
</dbReference>
<evidence type="ECO:0000256" key="14">
    <source>
        <dbReference type="SAM" id="MobiDB-lite"/>
    </source>
</evidence>
<keyword evidence="5" id="KW-0479">Metal-binding</keyword>
<dbReference type="Pfam" id="PF00071">
    <property type="entry name" value="Ras"/>
    <property type="match status" value="2"/>
</dbReference>
<keyword evidence="6" id="KW-0547">Nucleotide-binding</keyword>
<dbReference type="GO" id="GO:0005525">
    <property type="term" value="F:GTP binding"/>
    <property type="evidence" value="ECO:0007669"/>
    <property type="project" value="UniProtKB-KW"/>
</dbReference>
<dbReference type="CDD" id="cd04112">
    <property type="entry name" value="Rab26"/>
    <property type="match status" value="1"/>
</dbReference>
<dbReference type="EC" id="3.6.5.2" evidence="3"/>
<dbReference type="InterPro" id="IPR027417">
    <property type="entry name" value="P-loop_NTPase"/>
</dbReference>
<dbReference type="eggNOG" id="KOG0083">
    <property type="taxonomic scope" value="Eukaryota"/>
</dbReference>
<evidence type="ECO:0000256" key="6">
    <source>
        <dbReference type="ARBA" id="ARBA00022741"/>
    </source>
</evidence>
<dbReference type="SMART" id="SM00176">
    <property type="entry name" value="RAN"/>
    <property type="match status" value="1"/>
</dbReference>
<evidence type="ECO:0000256" key="2">
    <source>
        <dbReference type="ARBA" id="ARBA00006270"/>
    </source>
</evidence>
<keyword evidence="8" id="KW-0460">Magnesium</keyword>
<comment type="similarity">
    <text evidence="2">Belongs to the small GTPase superfamily. Rab family.</text>
</comment>
<feature type="compositionally biased region" description="Basic residues" evidence="14">
    <location>
        <begin position="128"/>
        <end position="137"/>
    </location>
</feature>
<comment type="catalytic activity">
    <reaction evidence="13">
        <text>GTP + H2O = GDP + phosphate + H(+)</text>
        <dbReference type="Rhea" id="RHEA:19669"/>
        <dbReference type="ChEBI" id="CHEBI:15377"/>
        <dbReference type="ChEBI" id="CHEBI:15378"/>
        <dbReference type="ChEBI" id="CHEBI:37565"/>
        <dbReference type="ChEBI" id="CHEBI:43474"/>
        <dbReference type="ChEBI" id="CHEBI:58189"/>
        <dbReference type="EC" id="3.6.5.2"/>
    </reaction>
    <physiologicalReaction direction="left-to-right" evidence="13">
        <dbReference type="Rhea" id="RHEA:19670"/>
    </physiologicalReaction>
</comment>
<dbReference type="PANTHER" id="PTHR47978">
    <property type="match status" value="1"/>
</dbReference>
<evidence type="ECO:0000256" key="13">
    <source>
        <dbReference type="ARBA" id="ARBA00047660"/>
    </source>
</evidence>
<dbReference type="InterPro" id="IPR005225">
    <property type="entry name" value="Small_GTP-bd"/>
</dbReference>
<evidence type="ECO:0000256" key="11">
    <source>
        <dbReference type="ARBA" id="ARBA00023288"/>
    </source>
</evidence>
<keyword evidence="4" id="KW-0813">Transport</keyword>
<dbReference type="FunFam" id="3.40.50.300:FF:000459">
    <property type="entry name" value="ras-related protein Rab-37 isoform X1"/>
    <property type="match status" value="1"/>
</dbReference>
<dbReference type="Gene3D" id="3.40.50.300">
    <property type="entry name" value="P-loop containing nucleotide triphosphate hydrolases"/>
    <property type="match status" value="2"/>
</dbReference>
<dbReference type="InParanoid" id="C3Z6Q6"/>
<keyword evidence="7" id="KW-0378">Hydrolase</keyword>
<dbReference type="PRINTS" id="PR00449">
    <property type="entry name" value="RASTRNSFRMNG"/>
</dbReference>
<protein>
    <recommendedName>
        <fullName evidence="3">small monomeric GTPase</fullName>
        <ecNumber evidence="3">3.6.5.2</ecNumber>
    </recommendedName>
</protein>
<sequence>MADRQQQQTASTATQQAKPAVNGAAPRPAPAETQRQESVHLDYDESIIHKTILVGDSGVGKTSLLVQFDQGKFLSGSFSATVGIGFTLYPCAAGQRADQTWRPEWVAALKGPGSDLHAFGGTRMSKAGSKKSSKAAKRPTANGIPILPRQGSLQGASEFYDFACKVMLIGDSGVGKTCVLVRFKDGAFLSGSFISTVGIDFRNKVVNVDGAKVKLQIWDTAGQERFRSVTHAYYRDAHALLLLYDVTNKTSFDNIRAWLSEIHEYAQQDVVIMLLGNKDFGIAFMETSAKTGLNVELAFMAVAKDLKSRKTRKPNDPKFSVTEYVDQEKQNQGCCS</sequence>
<name>C3Z6Q6_BRAFL</name>
<evidence type="ECO:0000256" key="7">
    <source>
        <dbReference type="ARBA" id="ARBA00022801"/>
    </source>
</evidence>
<evidence type="ECO:0000256" key="4">
    <source>
        <dbReference type="ARBA" id="ARBA00022448"/>
    </source>
</evidence>
<dbReference type="GO" id="GO:0015031">
    <property type="term" value="P:protein transport"/>
    <property type="evidence" value="ECO:0007669"/>
    <property type="project" value="UniProtKB-KW"/>
</dbReference>
<comment type="cofactor">
    <cofactor evidence="1">
        <name>Mg(2+)</name>
        <dbReference type="ChEBI" id="CHEBI:18420"/>
    </cofactor>
</comment>
<dbReference type="STRING" id="7739.C3Z6Q6"/>
<dbReference type="PROSITE" id="PS51421">
    <property type="entry name" value="RAS"/>
    <property type="match status" value="1"/>
</dbReference>
<evidence type="ECO:0000256" key="5">
    <source>
        <dbReference type="ARBA" id="ARBA00022723"/>
    </source>
</evidence>
<evidence type="ECO:0000256" key="12">
    <source>
        <dbReference type="ARBA" id="ARBA00023289"/>
    </source>
</evidence>
<reference evidence="15" key="1">
    <citation type="journal article" date="2008" name="Nature">
        <title>The amphioxus genome and the evolution of the chordate karyotype.</title>
        <authorList>
            <consortium name="US DOE Joint Genome Institute (JGI-PGF)"/>
            <person name="Putnam N.H."/>
            <person name="Butts T."/>
            <person name="Ferrier D.E.K."/>
            <person name="Furlong R.F."/>
            <person name="Hellsten U."/>
            <person name="Kawashima T."/>
            <person name="Robinson-Rechavi M."/>
            <person name="Shoguchi E."/>
            <person name="Terry A."/>
            <person name="Yu J.-K."/>
            <person name="Benito-Gutierrez E.L."/>
            <person name="Dubchak I."/>
            <person name="Garcia-Fernandez J."/>
            <person name="Gibson-Brown J.J."/>
            <person name="Grigoriev I.V."/>
            <person name="Horton A.C."/>
            <person name="de Jong P.J."/>
            <person name="Jurka J."/>
            <person name="Kapitonov V.V."/>
            <person name="Kohara Y."/>
            <person name="Kuroki Y."/>
            <person name="Lindquist E."/>
            <person name="Lucas S."/>
            <person name="Osoegawa K."/>
            <person name="Pennacchio L.A."/>
            <person name="Salamov A.A."/>
            <person name="Satou Y."/>
            <person name="Sauka-Spengler T."/>
            <person name="Schmutz J."/>
            <person name="Shin-I T."/>
            <person name="Toyoda A."/>
            <person name="Bronner-Fraser M."/>
            <person name="Fujiyama A."/>
            <person name="Holland L.Z."/>
            <person name="Holland P.W.H."/>
            <person name="Satoh N."/>
            <person name="Rokhsar D.S."/>
        </authorList>
    </citation>
    <scope>NUCLEOTIDE SEQUENCE [LARGE SCALE GENOMIC DNA]</scope>
    <source>
        <strain evidence="15">S238N-H82</strain>
        <tissue evidence="15">Testes</tissue>
    </source>
</reference>
<organism>
    <name type="scientific">Branchiostoma floridae</name>
    <name type="common">Florida lancelet</name>
    <name type="synonym">Amphioxus</name>
    <dbReference type="NCBI Taxonomy" id="7739"/>
    <lineage>
        <taxon>Eukaryota</taxon>
        <taxon>Metazoa</taxon>
        <taxon>Chordata</taxon>
        <taxon>Cephalochordata</taxon>
        <taxon>Leptocardii</taxon>
        <taxon>Amphioxiformes</taxon>
        <taxon>Branchiostomatidae</taxon>
        <taxon>Branchiostoma</taxon>
    </lineage>
</organism>
<feature type="region of interest" description="Disordered" evidence="14">
    <location>
        <begin position="120"/>
        <end position="142"/>
    </location>
</feature>
<dbReference type="SUPFAM" id="SSF52540">
    <property type="entry name" value="P-loop containing nucleoside triphosphate hydrolases"/>
    <property type="match status" value="2"/>
</dbReference>
<keyword evidence="12" id="KW-0636">Prenylation</keyword>
<keyword evidence="9" id="KW-0653">Protein transport</keyword>
<dbReference type="SMART" id="SM00175">
    <property type="entry name" value="RAB"/>
    <property type="match status" value="1"/>
</dbReference>